<dbReference type="Proteomes" id="UP001370490">
    <property type="component" value="Unassembled WGS sequence"/>
</dbReference>
<dbReference type="InterPro" id="IPR050872">
    <property type="entry name" value="PPR_P_subfamily"/>
</dbReference>
<dbReference type="PROSITE" id="PS51375">
    <property type="entry name" value="PPR"/>
    <property type="match status" value="6"/>
</dbReference>
<feature type="repeat" description="PPR" evidence="3">
    <location>
        <begin position="266"/>
        <end position="300"/>
    </location>
</feature>
<dbReference type="EMBL" id="JBAMMX010000001">
    <property type="protein sequence ID" value="KAK6947417.1"/>
    <property type="molecule type" value="Genomic_DNA"/>
</dbReference>
<dbReference type="PANTHER" id="PTHR46128:SF211">
    <property type="entry name" value="PENTACOTRIPEPTIDE-REPEAT REGION OF PRORP DOMAIN-CONTAINING PROTEIN"/>
    <property type="match status" value="1"/>
</dbReference>
<gene>
    <name evidence="4" type="ORF">RJ641_000890</name>
</gene>
<evidence type="ECO:0000256" key="3">
    <source>
        <dbReference type="PROSITE-ProRule" id="PRU00708"/>
    </source>
</evidence>
<dbReference type="NCBIfam" id="TIGR00756">
    <property type="entry name" value="PPR"/>
    <property type="match status" value="6"/>
</dbReference>
<dbReference type="InterPro" id="IPR011990">
    <property type="entry name" value="TPR-like_helical_dom_sf"/>
</dbReference>
<dbReference type="Pfam" id="PF01535">
    <property type="entry name" value="PPR"/>
    <property type="match status" value="3"/>
</dbReference>
<feature type="repeat" description="PPR" evidence="3">
    <location>
        <begin position="231"/>
        <end position="265"/>
    </location>
</feature>
<dbReference type="Gene3D" id="1.25.40.10">
    <property type="entry name" value="Tetratricopeptide repeat domain"/>
    <property type="match status" value="4"/>
</dbReference>
<proteinExistence type="inferred from homology"/>
<evidence type="ECO:0000256" key="1">
    <source>
        <dbReference type="ARBA" id="ARBA00007626"/>
    </source>
</evidence>
<name>A0AAN8ZRV7_9MAGN</name>
<dbReference type="Pfam" id="PF13041">
    <property type="entry name" value="PPR_2"/>
    <property type="match status" value="3"/>
</dbReference>
<accession>A0AAN8ZRV7</accession>
<feature type="repeat" description="PPR" evidence="3">
    <location>
        <begin position="301"/>
        <end position="335"/>
    </location>
</feature>
<evidence type="ECO:0000313" key="4">
    <source>
        <dbReference type="EMBL" id="KAK6947417.1"/>
    </source>
</evidence>
<keyword evidence="2" id="KW-0677">Repeat</keyword>
<dbReference type="InterPro" id="IPR002885">
    <property type="entry name" value="PPR_rpt"/>
</dbReference>
<sequence length="537" mass="60747">MRVGFRDTKRCFEPEQLGDFRKKIARVIDIIHSNGFCALEVSNKVKTSRFASYMAAKRLLKATSKSLQRSSPLSPSLPTSPAFTIPLPTVSLPVALPSNFQRFISSHLKPSFTPQDLLHFLQKKLCHHPHFSHLDIHIFLWASRFDFFRHDHSTYKWMIQTLAISNRFHELRTLLDLMVSNPCPCSDGIFSCPHSESTFKFAINSYCRVGRLDEALYAFELTKRSIDGRPSVVLYNTLISGFVRHREHERALNVYNQMAKDRVKPDVFTYNILISSYCRNSQFESGLKLFKEMRIKGCEPNVVTFNTLINGLFKEKRLEEGIGMAYEMLDLGCDLSSVTCEILVDGLCREQRVSEACDLLLDFSREGALPNAFDCFGLVERLCKEGDIVRALEVVDELWAKGNIPSLIACTTLVEGLRGAGKMKEAYKLTEKMLKQGILLDSVTYNCILKDLCDAGRPVEANNLRLLASTKGLDADGMTYNILISGYARKGQRHEGEGLVNEMLDRGFIPDLATYNRLMDKLANGSCLHPNLHFIDG</sequence>
<comment type="similarity">
    <text evidence="1">Belongs to the PPR family. P subfamily.</text>
</comment>
<comment type="caution">
    <text evidence="4">The sequence shown here is derived from an EMBL/GenBank/DDBJ whole genome shotgun (WGS) entry which is preliminary data.</text>
</comment>
<evidence type="ECO:0000313" key="5">
    <source>
        <dbReference type="Proteomes" id="UP001370490"/>
    </source>
</evidence>
<feature type="repeat" description="PPR" evidence="3">
    <location>
        <begin position="336"/>
        <end position="370"/>
    </location>
</feature>
<keyword evidence="5" id="KW-1185">Reference proteome</keyword>
<protein>
    <submittedName>
        <fullName evidence="4">Pentatricopeptide repeat</fullName>
    </submittedName>
</protein>
<feature type="repeat" description="PPR" evidence="3">
    <location>
        <begin position="476"/>
        <end position="510"/>
    </location>
</feature>
<reference evidence="4 5" key="1">
    <citation type="submission" date="2023-12" db="EMBL/GenBank/DDBJ databases">
        <title>A high-quality genome assembly for Dillenia turbinata (Dilleniales).</title>
        <authorList>
            <person name="Chanderbali A."/>
        </authorList>
    </citation>
    <scope>NUCLEOTIDE SEQUENCE [LARGE SCALE GENOMIC DNA]</scope>
    <source>
        <strain evidence="4">LSX21</strain>
        <tissue evidence="4">Leaf</tissue>
    </source>
</reference>
<evidence type="ECO:0000256" key="2">
    <source>
        <dbReference type="ARBA" id="ARBA00022737"/>
    </source>
</evidence>
<dbReference type="PANTHER" id="PTHR46128">
    <property type="entry name" value="MITOCHONDRIAL GROUP I INTRON SPLICING FACTOR CCM1"/>
    <property type="match status" value="1"/>
</dbReference>
<feature type="repeat" description="PPR" evidence="3">
    <location>
        <begin position="406"/>
        <end position="440"/>
    </location>
</feature>
<organism evidence="4 5">
    <name type="scientific">Dillenia turbinata</name>
    <dbReference type="NCBI Taxonomy" id="194707"/>
    <lineage>
        <taxon>Eukaryota</taxon>
        <taxon>Viridiplantae</taxon>
        <taxon>Streptophyta</taxon>
        <taxon>Embryophyta</taxon>
        <taxon>Tracheophyta</taxon>
        <taxon>Spermatophyta</taxon>
        <taxon>Magnoliopsida</taxon>
        <taxon>eudicotyledons</taxon>
        <taxon>Gunneridae</taxon>
        <taxon>Pentapetalae</taxon>
        <taxon>Dilleniales</taxon>
        <taxon>Dilleniaceae</taxon>
        <taxon>Dillenia</taxon>
    </lineage>
</organism>
<dbReference type="AlphaFoldDB" id="A0AAN8ZRV7"/>